<dbReference type="GO" id="GO:0006338">
    <property type="term" value="P:chromatin remodeling"/>
    <property type="evidence" value="ECO:0007669"/>
    <property type="project" value="UniProtKB-UniRule"/>
</dbReference>
<dbReference type="Pfam" id="PF00176">
    <property type="entry name" value="SNF2-rel_dom"/>
    <property type="match status" value="1"/>
</dbReference>
<feature type="domain" description="Helicase ATP-binding" evidence="14">
    <location>
        <begin position="252"/>
        <end position="423"/>
    </location>
</feature>
<evidence type="ECO:0000259" key="16">
    <source>
        <dbReference type="PROSITE" id="PS51413"/>
    </source>
</evidence>
<keyword evidence="5 11" id="KW-0227">DNA damage</keyword>
<dbReference type="PROSITE" id="PS51192">
    <property type="entry name" value="HELICASE_ATP_BIND_1"/>
    <property type="match status" value="1"/>
</dbReference>
<dbReference type="SUPFAM" id="SSF52540">
    <property type="entry name" value="P-loop containing nucleoside triphosphate hydrolases"/>
    <property type="match status" value="2"/>
</dbReference>
<evidence type="ECO:0000256" key="9">
    <source>
        <dbReference type="ARBA" id="ARBA00023204"/>
    </source>
</evidence>
<dbReference type="EMBL" id="QGKX02000996">
    <property type="protein sequence ID" value="KAF3555001.1"/>
    <property type="molecule type" value="Genomic_DNA"/>
</dbReference>
<evidence type="ECO:0000256" key="8">
    <source>
        <dbReference type="ARBA" id="ARBA00023125"/>
    </source>
</evidence>
<feature type="coiled-coil region" evidence="12">
    <location>
        <begin position="116"/>
        <end position="144"/>
    </location>
</feature>
<dbReference type="SMART" id="SM00487">
    <property type="entry name" value="DEXDc"/>
    <property type="match status" value="1"/>
</dbReference>
<keyword evidence="7 11" id="KW-0067">ATP-binding</keyword>
<dbReference type="SMART" id="SM00490">
    <property type="entry name" value="HELICc"/>
    <property type="match status" value="1"/>
</dbReference>
<dbReference type="GO" id="GO:0006281">
    <property type="term" value="P:DNA repair"/>
    <property type="evidence" value="ECO:0007669"/>
    <property type="project" value="UniProtKB-UniRule"/>
</dbReference>
<feature type="domain" description="DBINO" evidence="16">
    <location>
        <begin position="45"/>
        <end position="166"/>
    </location>
</feature>
<feature type="compositionally biased region" description="Polar residues" evidence="13">
    <location>
        <begin position="1107"/>
        <end position="1126"/>
    </location>
</feature>
<organism evidence="17 18">
    <name type="scientific">Brassica cretica</name>
    <name type="common">Mustard</name>
    <dbReference type="NCBI Taxonomy" id="69181"/>
    <lineage>
        <taxon>Eukaryota</taxon>
        <taxon>Viridiplantae</taxon>
        <taxon>Streptophyta</taxon>
        <taxon>Embryophyta</taxon>
        <taxon>Tracheophyta</taxon>
        <taxon>Spermatophyta</taxon>
        <taxon>Magnoliopsida</taxon>
        <taxon>eudicotyledons</taxon>
        <taxon>Gunneridae</taxon>
        <taxon>Pentapetalae</taxon>
        <taxon>rosids</taxon>
        <taxon>malvids</taxon>
        <taxon>Brassicales</taxon>
        <taxon>Brassicaceae</taxon>
        <taxon>Brassiceae</taxon>
        <taxon>Brassica</taxon>
    </lineage>
</organism>
<dbReference type="InterPro" id="IPR000330">
    <property type="entry name" value="SNF2_N"/>
</dbReference>
<dbReference type="CDD" id="cd18793">
    <property type="entry name" value="SF2_C_SNF"/>
    <property type="match status" value="1"/>
</dbReference>
<feature type="domain" description="Helicase C-terminal" evidence="15">
    <location>
        <begin position="826"/>
        <end position="1005"/>
    </location>
</feature>
<dbReference type="InterPro" id="IPR001650">
    <property type="entry name" value="Helicase_C-like"/>
</dbReference>
<comment type="subunit">
    <text evidence="11">Component of the INO80 chromatin-remodeling complex.</text>
</comment>
<feature type="region of interest" description="Disordered" evidence="13">
    <location>
        <begin position="1029"/>
        <end position="1126"/>
    </location>
</feature>
<evidence type="ECO:0000259" key="15">
    <source>
        <dbReference type="PROSITE" id="PS51194"/>
    </source>
</evidence>
<evidence type="ECO:0000256" key="1">
    <source>
        <dbReference type="ARBA" id="ARBA00004123"/>
    </source>
</evidence>
<dbReference type="InterPro" id="IPR049730">
    <property type="entry name" value="SNF2/RAD54-like_C"/>
</dbReference>
<reference evidence="17" key="1">
    <citation type="submission" date="2019-12" db="EMBL/GenBank/DDBJ databases">
        <title>Genome sequencing and annotation of Brassica cretica.</title>
        <authorList>
            <person name="Studholme D.J."/>
            <person name="Sarris P."/>
        </authorList>
    </citation>
    <scope>NUCLEOTIDE SEQUENCE</scope>
    <source>
        <strain evidence="17">PFS-109/04</strain>
        <tissue evidence="17">Leaf</tissue>
    </source>
</reference>
<dbReference type="PANTHER" id="PTHR45685:SF2">
    <property type="entry name" value="CHROMATIN-REMODELING ATPASE INO80"/>
    <property type="match status" value="1"/>
</dbReference>
<feature type="compositionally biased region" description="Polar residues" evidence="13">
    <location>
        <begin position="208"/>
        <end position="230"/>
    </location>
</feature>
<comment type="catalytic activity">
    <reaction evidence="11">
        <text>ATP + H2O = ADP + phosphate + H(+)</text>
        <dbReference type="Rhea" id="RHEA:13065"/>
        <dbReference type="ChEBI" id="CHEBI:15377"/>
        <dbReference type="ChEBI" id="CHEBI:15378"/>
        <dbReference type="ChEBI" id="CHEBI:30616"/>
        <dbReference type="ChEBI" id="CHEBI:43474"/>
        <dbReference type="ChEBI" id="CHEBI:456216"/>
    </reaction>
</comment>
<dbReference type="InterPro" id="IPR020838">
    <property type="entry name" value="DBINO"/>
</dbReference>
<evidence type="ECO:0000259" key="14">
    <source>
        <dbReference type="PROSITE" id="PS51192"/>
    </source>
</evidence>
<dbReference type="AlphaFoldDB" id="A0A8S9R1T1"/>
<dbReference type="PANTHER" id="PTHR45685">
    <property type="entry name" value="HELICASE SRCAP-RELATED"/>
    <property type="match status" value="1"/>
</dbReference>
<dbReference type="Pfam" id="PF00271">
    <property type="entry name" value="Helicase_C"/>
    <property type="match status" value="1"/>
</dbReference>
<gene>
    <name evidence="17" type="ORF">F2Q69_00014902</name>
</gene>
<comment type="similarity">
    <text evidence="2 11">Belongs to the SNF2/RAD54 helicase family.</text>
</comment>
<evidence type="ECO:0000256" key="12">
    <source>
        <dbReference type="SAM" id="Coils"/>
    </source>
</evidence>
<protein>
    <recommendedName>
        <fullName evidence="3 11">Chromatin-remodeling ATPase INO80</fullName>
        <ecNumber evidence="11">3.6.4.-</ecNumber>
    </recommendedName>
</protein>
<dbReference type="EC" id="3.6.4.-" evidence="11"/>
<dbReference type="FunFam" id="3.40.50.10810:FF:000006">
    <property type="entry name" value="Putative DNA helicase INO80"/>
    <property type="match status" value="1"/>
</dbReference>
<evidence type="ECO:0000256" key="2">
    <source>
        <dbReference type="ARBA" id="ARBA00007025"/>
    </source>
</evidence>
<evidence type="ECO:0000256" key="13">
    <source>
        <dbReference type="SAM" id="MobiDB-lite"/>
    </source>
</evidence>
<keyword evidence="12" id="KW-0175">Coiled coil</keyword>
<dbReference type="InterPro" id="IPR014001">
    <property type="entry name" value="Helicase_ATP-bd"/>
</dbReference>
<evidence type="ECO:0000256" key="10">
    <source>
        <dbReference type="ARBA" id="ARBA00023242"/>
    </source>
</evidence>
<dbReference type="GO" id="GO:0042393">
    <property type="term" value="F:histone binding"/>
    <property type="evidence" value="ECO:0007669"/>
    <property type="project" value="TreeGrafter"/>
</dbReference>
<evidence type="ECO:0000256" key="5">
    <source>
        <dbReference type="ARBA" id="ARBA00022763"/>
    </source>
</evidence>
<comment type="domain">
    <text evidence="11">The DBINO region is involved in binding to DNA.</text>
</comment>
<dbReference type="InterPro" id="IPR027417">
    <property type="entry name" value="P-loop_NTPase"/>
</dbReference>
<dbReference type="Gene3D" id="3.40.50.10810">
    <property type="entry name" value="Tandem AAA-ATPase domain"/>
    <property type="match status" value="1"/>
</dbReference>
<evidence type="ECO:0000256" key="3">
    <source>
        <dbReference type="ARBA" id="ARBA00019805"/>
    </source>
</evidence>
<dbReference type="Gene3D" id="3.40.50.300">
    <property type="entry name" value="P-loop containing nucleotide triphosphate hydrolases"/>
    <property type="match status" value="1"/>
</dbReference>
<feature type="compositionally biased region" description="Basic and acidic residues" evidence="13">
    <location>
        <begin position="1031"/>
        <end position="1049"/>
    </location>
</feature>
<evidence type="ECO:0000313" key="18">
    <source>
        <dbReference type="Proteomes" id="UP000712600"/>
    </source>
</evidence>
<comment type="caution">
    <text evidence="17">The sequence shown here is derived from an EMBL/GenBank/DDBJ whole genome shotgun (WGS) entry which is preliminary data.</text>
</comment>
<evidence type="ECO:0000256" key="4">
    <source>
        <dbReference type="ARBA" id="ARBA00022741"/>
    </source>
</evidence>
<dbReference type="Proteomes" id="UP000712600">
    <property type="component" value="Unassembled WGS sequence"/>
</dbReference>
<dbReference type="GO" id="GO:0003677">
    <property type="term" value="F:DNA binding"/>
    <property type="evidence" value="ECO:0007669"/>
    <property type="project" value="UniProtKB-UniRule"/>
</dbReference>
<keyword evidence="4" id="KW-0547">Nucleotide-binding</keyword>
<evidence type="ECO:0000256" key="11">
    <source>
        <dbReference type="RuleBase" id="RU368001"/>
    </source>
</evidence>
<dbReference type="GO" id="GO:0016887">
    <property type="term" value="F:ATP hydrolysis activity"/>
    <property type="evidence" value="ECO:0007669"/>
    <property type="project" value="TreeGrafter"/>
</dbReference>
<dbReference type="InterPro" id="IPR050520">
    <property type="entry name" value="INO80/SWR1_helicase"/>
</dbReference>
<keyword evidence="8 11" id="KW-0238">DNA-binding</keyword>
<keyword evidence="9 11" id="KW-0234">DNA repair</keyword>
<dbReference type="PROSITE" id="PS51413">
    <property type="entry name" value="DBINO"/>
    <property type="match status" value="1"/>
</dbReference>
<name>A0A8S9R1T1_BRACR</name>
<dbReference type="GO" id="GO:0005524">
    <property type="term" value="F:ATP binding"/>
    <property type="evidence" value="ECO:0007669"/>
    <property type="project" value="UniProtKB-UniRule"/>
</dbReference>
<dbReference type="PROSITE" id="PS51194">
    <property type="entry name" value="HELICASE_CTER"/>
    <property type="match status" value="1"/>
</dbReference>
<keyword evidence="6 11" id="KW-0378">Hydrolase</keyword>
<proteinExistence type="inferred from homology"/>
<dbReference type="Pfam" id="PF13892">
    <property type="entry name" value="DBINO"/>
    <property type="match status" value="1"/>
</dbReference>
<evidence type="ECO:0000313" key="17">
    <source>
        <dbReference type="EMBL" id="KAF3555001.1"/>
    </source>
</evidence>
<keyword evidence="10" id="KW-0539">Nucleus</keyword>
<comment type="subcellular location">
    <subcellularLocation>
        <location evidence="1 11">Nucleus</location>
    </subcellularLocation>
</comment>
<feature type="region of interest" description="Disordered" evidence="13">
    <location>
        <begin position="185"/>
        <end position="230"/>
    </location>
</feature>
<accession>A0A8S9R1T1</accession>
<evidence type="ECO:0000256" key="7">
    <source>
        <dbReference type="ARBA" id="ARBA00022840"/>
    </source>
</evidence>
<dbReference type="GO" id="GO:0031011">
    <property type="term" value="C:Ino80 complex"/>
    <property type="evidence" value="ECO:0007669"/>
    <property type="project" value="UniProtKB-UniRule"/>
</dbReference>
<comment type="function">
    <text evidence="11">ATPase component of the INO80 complex which remodels chromatin by shifting nucleosomes and is involved in DNA repair.</text>
</comment>
<dbReference type="InterPro" id="IPR038718">
    <property type="entry name" value="SNF2-like_sf"/>
</dbReference>
<evidence type="ECO:0000256" key="6">
    <source>
        <dbReference type="ARBA" id="ARBA00022801"/>
    </source>
</evidence>
<sequence length="1126" mass="128881">MDPSRRQSSDSRYANLFNLEPLRNFRIPRHEDEIENYCSGHDETRSNQANYGNGVKPGINSSTKKRKRWIEAALILLLLCSQVRYKVARSYKLPRSAPIRTRKMSRDMLLFWKRFDKQMAEERKKQEKEAAEALKREQELREAQRLNFLIKQTELYSHFMQNKTDSKPSESLSIADENLVDKGLREPAAAEPSELRQTSDIEGPPNDVSVSGSGNIDLHNPSTMPATSTVQTPELFKGTLKEYQMKGLQWLVNCYEQGLNGILADEMGLGKTIQAMAFLAHLAEEKNIWGPFLVVAPASVLNNWSDEISRFCPDLKTLPYWGGLQERTILRKNINPKRMYRRDAGFHILITSYQLLVTDEKYFRRVKWQYMVLDEAQAIKNSTSIRWKTLLSFNCRNRLLLTGTPIQNNMAELWALLHFIMPMLFDSHEQFNEWFSRGIENHAEHGGTLNEHQLNRLHAILKPFMLRRLKKDVVSELTTKTEVTIHCKLSSRQQAFYQAIKYKISLAELFDGNRGHFNEKKLFNLMNIVIQLRKASSLVKPAFTSLLSFNVLSCFLIHVQVCGLWRGLSRESLLKHFNIYSPEYILRSIFLSDSSVDQADSGSGAFGFSRLMDLSPSEVGYLALRSVMERLLFSILKWERQVLDEISDSVMEFVDDDLSGDNITRGKTRVFTRMLLMPSKLETSLVKGRLGTVPTYHHSFESLVVSHHERLLSNIKLLHSAYTFIPKARAPPVSVHCSDRNFAYRTTEEMHQPWLKRLLIGFARTSEANEPRKPKNLPHSLIQEIDSELPVVQPALQLTHRVFGSCPPMQSFDPAKLLTDSGKLQTLDILLKRLRAGNHRVLLFAQMTKMLNILEDYMNYRKYKYLRLDGSSTIMDRRDMVRDFQQRSDIFVFLLSTRAGGLGINLTAADTVTLDLQAMDRAHRLGQTKDVTVYRLICKETVEEKILHRASQKNTVQQLVMTGGHVQGDDVFGTADVVSLLMDDAEAAQLEQKFRELPLQVRDRQKKKQPVKCIRIDAEGDATLEELEDTAAERQDKEQEPSQEPEKTKPSNKKRKAAASTPKPRVPTKAKEEVNDEGDASLQPQRTKRVKRQTKSVNESLEPVFSASVTATNGEFNPSSSKPDAN</sequence>